<accession>A0A7F5RMR4</accession>
<reference evidence="7" key="1">
    <citation type="submission" date="2025-08" db="UniProtKB">
        <authorList>
            <consortium name="RefSeq"/>
        </authorList>
    </citation>
    <scope>IDENTIFICATION</scope>
    <source>
        <tissue evidence="7">Entire body</tissue>
    </source>
</reference>
<sequence length="138" mass="15781">MYRLRRISYVFGSNFDTPFGRLQYHIACPSTCGLFDVFCDIVYHVLAEMIENARKGDFADDDRFKCYLKCVMVQMAVMNDEGVVDPEAVVAVLPDELKDVLSGSIRACGGKVGKDQCENAWLTHKCYYEKEPEHYFLV</sequence>
<dbReference type="SMART" id="SM00708">
    <property type="entry name" value="PhBP"/>
    <property type="match status" value="1"/>
</dbReference>
<dbReference type="OrthoDB" id="5978988at2759"/>
<dbReference type="GO" id="GO:0042048">
    <property type="term" value="P:olfactory behavior"/>
    <property type="evidence" value="ECO:0007669"/>
    <property type="project" value="TreeGrafter"/>
</dbReference>
<dbReference type="PANTHER" id="PTHR21364:SF2">
    <property type="entry name" value="GENERAL ODORANT-BINDING PROTEIN 19A"/>
    <property type="match status" value="1"/>
</dbReference>
<name>A0A7F5RMR4_AGRPL</name>
<dbReference type="InterPro" id="IPR036728">
    <property type="entry name" value="PBP_GOBP_sf"/>
</dbReference>
<dbReference type="FunFam" id="1.10.238.20:FF:000001">
    <property type="entry name" value="General odorant-binding protein lush"/>
    <property type="match status" value="1"/>
</dbReference>
<keyword evidence="4" id="KW-0325">Glycoprotein</keyword>
<protein>
    <submittedName>
        <fullName evidence="7">General odorant-binding protein 83a isoform X1</fullName>
    </submittedName>
</protein>
<evidence type="ECO:0000313" key="7">
    <source>
        <dbReference type="RefSeq" id="XP_025837221.1"/>
    </source>
</evidence>
<dbReference type="GO" id="GO:0005549">
    <property type="term" value="F:odorant binding"/>
    <property type="evidence" value="ECO:0007669"/>
    <property type="project" value="InterPro"/>
</dbReference>
<dbReference type="GO" id="GO:0035275">
    <property type="term" value="F:dibutyl phthalate binding"/>
    <property type="evidence" value="ECO:0007669"/>
    <property type="project" value="TreeGrafter"/>
</dbReference>
<dbReference type="PANTHER" id="PTHR21364">
    <property type="entry name" value="GENERAL ODORANT-BINDING PROTEIN 19A"/>
    <property type="match status" value="1"/>
</dbReference>
<dbReference type="Pfam" id="PF01395">
    <property type="entry name" value="PBP_GOBP"/>
    <property type="match status" value="1"/>
</dbReference>
<comment type="function">
    <text evidence="5">May be a carrier protein for lipids.</text>
</comment>
<dbReference type="Proteomes" id="UP000192223">
    <property type="component" value="Unplaced"/>
</dbReference>
<evidence type="ECO:0000256" key="5">
    <source>
        <dbReference type="ARBA" id="ARBA00056866"/>
    </source>
</evidence>
<dbReference type="AlphaFoldDB" id="A0A7F5RMR4"/>
<comment type="similarity">
    <text evidence="2">Belongs to the PBP/GOBP family.</text>
</comment>
<dbReference type="RefSeq" id="XP_025837221.1">
    <property type="nucleotide sequence ID" value="XM_025981436.1"/>
</dbReference>
<evidence type="ECO:0000256" key="4">
    <source>
        <dbReference type="ARBA" id="ARBA00023180"/>
    </source>
</evidence>
<evidence type="ECO:0000256" key="1">
    <source>
        <dbReference type="ARBA" id="ARBA00004613"/>
    </source>
</evidence>
<organism evidence="6 7">
    <name type="scientific">Agrilus planipennis</name>
    <name type="common">Emerald ash borer</name>
    <name type="synonym">Agrilus marcopoli</name>
    <dbReference type="NCBI Taxonomy" id="224129"/>
    <lineage>
        <taxon>Eukaryota</taxon>
        <taxon>Metazoa</taxon>
        <taxon>Ecdysozoa</taxon>
        <taxon>Arthropoda</taxon>
        <taxon>Hexapoda</taxon>
        <taxon>Insecta</taxon>
        <taxon>Pterygota</taxon>
        <taxon>Neoptera</taxon>
        <taxon>Endopterygota</taxon>
        <taxon>Coleoptera</taxon>
        <taxon>Polyphaga</taxon>
        <taxon>Elateriformia</taxon>
        <taxon>Buprestoidea</taxon>
        <taxon>Buprestidae</taxon>
        <taxon>Agrilinae</taxon>
        <taxon>Agrilus</taxon>
    </lineage>
</organism>
<evidence type="ECO:0000256" key="3">
    <source>
        <dbReference type="ARBA" id="ARBA00022525"/>
    </source>
</evidence>
<dbReference type="SUPFAM" id="SSF47565">
    <property type="entry name" value="Insect pheromone/odorant-binding proteins"/>
    <property type="match status" value="1"/>
</dbReference>
<dbReference type="GeneID" id="108737736"/>
<evidence type="ECO:0000313" key="6">
    <source>
        <dbReference type="Proteomes" id="UP000192223"/>
    </source>
</evidence>
<keyword evidence="3" id="KW-0964">Secreted</keyword>
<gene>
    <name evidence="7" type="primary">LOC108737736</name>
</gene>
<dbReference type="CDD" id="cd23992">
    <property type="entry name" value="PBP_GOBP"/>
    <property type="match status" value="1"/>
</dbReference>
<dbReference type="GO" id="GO:0007608">
    <property type="term" value="P:sensory perception of smell"/>
    <property type="evidence" value="ECO:0007669"/>
    <property type="project" value="TreeGrafter"/>
</dbReference>
<keyword evidence="6" id="KW-1185">Reference proteome</keyword>
<comment type="subcellular location">
    <subcellularLocation>
        <location evidence="1">Secreted</location>
    </subcellularLocation>
</comment>
<dbReference type="InParanoid" id="A0A7F5RMR4"/>
<dbReference type="GO" id="GO:0005576">
    <property type="term" value="C:extracellular region"/>
    <property type="evidence" value="ECO:0007669"/>
    <property type="project" value="UniProtKB-SubCell"/>
</dbReference>
<dbReference type="InterPro" id="IPR006170">
    <property type="entry name" value="PBP/GOBP"/>
</dbReference>
<proteinExistence type="inferred from homology"/>
<dbReference type="KEGG" id="apln:108737736"/>
<evidence type="ECO:0000256" key="2">
    <source>
        <dbReference type="ARBA" id="ARBA00008098"/>
    </source>
</evidence>
<dbReference type="Gene3D" id="1.10.238.20">
    <property type="entry name" value="Pheromone/general odorant binding protein domain"/>
    <property type="match status" value="1"/>
</dbReference>